<dbReference type="InterPro" id="IPR020560">
    <property type="entry name" value="PRibGlycinamide_synth_C-dom"/>
</dbReference>
<dbReference type="Gene3D" id="3.90.600.10">
    <property type="entry name" value="Phosphoribosylglycinamide synthetase, C-terminal domain"/>
    <property type="match status" value="1"/>
</dbReference>
<evidence type="ECO:0000259" key="11">
    <source>
        <dbReference type="PROSITE" id="PS50975"/>
    </source>
</evidence>
<dbReference type="SMART" id="SM01210">
    <property type="entry name" value="GARS_C"/>
    <property type="match status" value="1"/>
</dbReference>
<keyword evidence="3 12" id="KW-0436">Ligase</keyword>
<dbReference type="InterPro" id="IPR020559">
    <property type="entry name" value="PRibGlycinamide_synth_CS"/>
</dbReference>
<dbReference type="PROSITE" id="PS00184">
    <property type="entry name" value="GARS"/>
    <property type="match status" value="1"/>
</dbReference>
<evidence type="ECO:0000313" key="12">
    <source>
        <dbReference type="EMBL" id="KAA8495270.1"/>
    </source>
</evidence>
<dbReference type="Gene3D" id="3.30.470.20">
    <property type="entry name" value="ATP-grasp fold, B domain"/>
    <property type="match status" value="1"/>
</dbReference>
<dbReference type="GO" id="GO:0004637">
    <property type="term" value="F:phosphoribosylamine-glycine ligase activity"/>
    <property type="evidence" value="ECO:0007669"/>
    <property type="project" value="UniProtKB-EC"/>
</dbReference>
<dbReference type="Pfam" id="PF02843">
    <property type="entry name" value="GARS_C"/>
    <property type="match status" value="1"/>
</dbReference>
<keyword evidence="6 10" id="KW-0067">ATP-binding</keyword>
<evidence type="ECO:0000256" key="3">
    <source>
        <dbReference type="ARBA" id="ARBA00022598"/>
    </source>
</evidence>
<dbReference type="InterPro" id="IPR011054">
    <property type="entry name" value="Rudment_hybrid_motif"/>
</dbReference>
<dbReference type="InterPro" id="IPR037123">
    <property type="entry name" value="PRibGlycinamide_synth_C_sf"/>
</dbReference>
<keyword evidence="5" id="KW-0658">Purine biosynthesis</keyword>
<dbReference type="InterPro" id="IPR020562">
    <property type="entry name" value="PRibGlycinamide_synth_N"/>
</dbReference>
<organism evidence="12 13">
    <name type="scientific">Porphyridium purpureum</name>
    <name type="common">Red alga</name>
    <name type="synonym">Porphyridium cruentum</name>
    <dbReference type="NCBI Taxonomy" id="35688"/>
    <lineage>
        <taxon>Eukaryota</taxon>
        <taxon>Rhodophyta</taxon>
        <taxon>Bangiophyceae</taxon>
        <taxon>Porphyridiales</taxon>
        <taxon>Porphyridiaceae</taxon>
        <taxon>Porphyridium</taxon>
    </lineage>
</organism>
<evidence type="ECO:0000256" key="1">
    <source>
        <dbReference type="ARBA" id="ARBA00005174"/>
    </source>
</evidence>
<dbReference type="InterPro" id="IPR000115">
    <property type="entry name" value="PRibGlycinamide_synth"/>
</dbReference>
<dbReference type="OMA" id="KATVCKY"/>
<comment type="caution">
    <text evidence="12">The sequence shown here is derived from an EMBL/GenBank/DDBJ whole genome shotgun (WGS) entry which is preliminary data.</text>
</comment>
<evidence type="ECO:0000256" key="8">
    <source>
        <dbReference type="ARBA" id="ARBA00042242"/>
    </source>
</evidence>
<reference evidence="13" key="1">
    <citation type="journal article" date="2019" name="Nat. Commun.">
        <title>Expansion of phycobilisome linker gene families in mesophilic red algae.</title>
        <authorList>
            <person name="Lee J."/>
            <person name="Kim D."/>
            <person name="Bhattacharya D."/>
            <person name="Yoon H.S."/>
        </authorList>
    </citation>
    <scope>NUCLEOTIDE SEQUENCE [LARGE SCALE GENOMIC DNA]</scope>
    <source>
        <strain evidence="13">CCMP 1328</strain>
    </source>
</reference>
<dbReference type="FunFam" id="3.90.600.10:FF:000001">
    <property type="entry name" value="Trifunctional purine biosynthetic protein adenosine-3"/>
    <property type="match status" value="1"/>
</dbReference>
<dbReference type="UniPathway" id="UPA00074">
    <property type="reaction ID" value="UER00125"/>
</dbReference>
<comment type="similarity">
    <text evidence="7">Belongs to the GARS family.</text>
</comment>
<proteinExistence type="inferred from homology"/>
<dbReference type="GO" id="GO:0046872">
    <property type="term" value="F:metal ion binding"/>
    <property type="evidence" value="ECO:0007669"/>
    <property type="project" value="InterPro"/>
</dbReference>
<dbReference type="EMBL" id="VRMN01000003">
    <property type="protein sequence ID" value="KAA8495270.1"/>
    <property type="molecule type" value="Genomic_DNA"/>
</dbReference>
<dbReference type="InterPro" id="IPR011761">
    <property type="entry name" value="ATP-grasp"/>
</dbReference>
<dbReference type="GO" id="GO:0006189">
    <property type="term" value="P:'de novo' IMP biosynthetic process"/>
    <property type="evidence" value="ECO:0007669"/>
    <property type="project" value="UniProtKB-UniPathway"/>
</dbReference>
<dbReference type="NCBIfam" id="TIGR00877">
    <property type="entry name" value="purD"/>
    <property type="match status" value="1"/>
</dbReference>
<protein>
    <recommendedName>
        <fullName evidence="2">phosphoribosylamine--glycine ligase</fullName>
        <ecNumber evidence="2">6.3.4.13</ecNumber>
    </recommendedName>
    <alternativeName>
        <fullName evidence="8">Glycinamide ribonucleotide synthetase</fullName>
    </alternativeName>
    <alternativeName>
        <fullName evidence="9">Phosphoribosylglycinamide synthetase</fullName>
    </alternativeName>
</protein>
<dbReference type="InterPro" id="IPR016185">
    <property type="entry name" value="PreATP-grasp_dom_sf"/>
</dbReference>
<dbReference type="PANTHER" id="PTHR43472:SF1">
    <property type="entry name" value="PHOSPHORIBOSYLAMINE--GLYCINE LIGASE, CHLOROPLASTIC"/>
    <property type="match status" value="1"/>
</dbReference>
<keyword evidence="13" id="KW-1185">Reference proteome</keyword>
<dbReference type="Proteomes" id="UP000324585">
    <property type="component" value="Unassembled WGS sequence"/>
</dbReference>
<sequence length="500" mass="52996">MWAAVCFTEVGGWVLGAPGRSAFTRVAIDGHAPRSPCRQRARRRARLVLAAADATNLAQKSLSVLVVGSGGREHALVRAVKKSPFLKDLYAAPGNPGIEADGATLCADVGAEDVDALVACAKEKQVDFVIVGPEVALVKGLVDRLLDERIVAFGPTQAAAVLEGSKVFTKEFMVRHSIPTAWYAKFDGADAAAAAKQFVREKGLPIVIKADGLAAGKGVILAHTVEQADAAIDDILVKQVFGDAGSSMVIEEFLFGEEASFFAILDGENAVALASAQDHKARDDGDKGPNTGGMGAYSPAPVLTAEMQAAVMTDVVLPTARGMVKEGRSFRGVLFVGLMITSEGPKVLEYNVRFGDPECQVLCSRIQSDMLQLLYAASTGKLKEVGDIIWEPYKALVVVMATKGYPGSYTKGSKISGLHAVDKMDKVKVFHAGTARNSDGAIVANGGRVLGVTALGNSTFEAQQRAYAAVDAIDWSEGFCRRDIGWRAVKREEEEKAVPQ</sequence>
<feature type="domain" description="ATP-grasp" evidence="11">
    <location>
        <begin position="170"/>
        <end position="379"/>
    </location>
</feature>
<dbReference type="OrthoDB" id="2018833at2759"/>
<evidence type="ECO:0000256" key="4">
    <source>
        <dbReference type="ARBA" id="ARBA00022741"/>
    </source>
</evidence>
<dbReference type="Pfam" id="PF01071">
    <property type="entry name" value="GARS_A"/>
    <property type="match status" value="1"/>
</dbReference>
<dbReference type="Gene3D" id="3.40.50.20">
    <property type="match status" value="1"/>
</dbReference>
<evidence type="ECO:0000256" key="7">
    <source>
        <dbReference type="ARBA" id="ARBA00038345"/>
    </source>
</evidence>
<dbReference type="Gene3D" id="3.30.1490.20">
    <property type="entry name" value="ATP-grasp fold, A domain"/>
    <property type="match status" value="1"/>
</dbReference>
<evidence type="ECO:0000256" key="5">
    <source>
        <dbReference type="ARBA" id="ARBA00022755"/>
    </source>
</evidence>
<accession>A0A5J4YWF0</accession>
<dbReference type="EC" id="6.3.4.13" evidence="2"/>
<dbReference type="SUPFAM" id="SSF56059">
    <property type="entry name" value="Glutathione synthetase ATP-binding domain-like"/>
    <property type="match status" value="1"/>
</dbReference>
<dbReference type="PANTHER" id="PTHR43472">
    <property type="entry name" value="PHOSPHORIBOSYLAMINE--GLYCINE LIGASE"/>
    <property type="match status" value="1"/>
</dbReference>
<evidence type="ECO:0000256" key="10">
    <source>
        <dbReference type="PROSITE-ProRule" id="PRU00409"/>
    </source>
</evidence>
<dbReference type="InterPro" id="IPR020561">
    <property type="entry name" value="PRibGlycinamid_synth_ATP-grasp"/>
</dbReference>
<evidence type="ECO:0000256" key="9">
    <source>
        <dbReference type="ARBA" id="ARBA00042864"/>
    </source>
</evidence>
<dbReference type="GO" id="GO:0009113">
    <property type="term" value="P:purine nucleobase biosynthetic process"/>
    <property type="evidence" value="ECO:0007669"/>
    <property type="project" value="InterPro"/>
</dbReference>
<dbReference type="InterPro" id="IPR013815">
    <property type="entry name" value="ATP_grasp_subdomain_1"/>
</dbReference>
<evidence type="ECO:0000313" key="13">
    <source>
        <dbReference type="Proteomes" id="UP000324585"/>
    </source>
</evidence>
<comment type="pathway">
    <text evidence="1">Purine metabolism; IMP biosynthesis via de novo pathway; N(1)-(5-phospho-D-ribosyl)glycinamide from 5-phospho-alpha-D-ribose 1-diphosphate: step 2/2.</text>
</comment>
<gene>
    <name evidence="12" type="ORF">FVE85_1425</name>
</gene>
<dbReference type="GO" id="GO:0005524">
    <property type="term" value="F:ATP binding"/>
    <property type="evidence" value="ECO:0007669"/>
    <property type="project" value="UniProtKB-UniRule"/>
</dbReference>
<name>A0A5J4YWF0_PORPP</name>
<dbReference type="HAMAP" id="MF_00138">
    <property type="entry name" value="GARS"/>
    <property type="match status" value="1"/>
</dbReference>
<dbReference type="SUPFAM" id="SSF51246">
    <property type="entry name" value="Rudiment single hybrid motif"/>
    <property type="match status" value="1"/>
</dbReference>
<keyword evidence="4 10" id="KW-0547">Nucleotide-binding</keyword>
<dbReference type="PROSITE" id="PS50975">
    <property type="entry name" value="ATP_GRASP"/>
    <property type="match status" value="1"/>
</dbReference>
<dbReference type="SUPFAM" id="SSF52440">
    <property type="entry name" value="PreATP-grasp domain"/>
    <property type="match status" value="1"/>
</dbReference>
<dbReference type="AlphaFoldDB" id="A0A5J4YWF0"/>
<evidence type="ECO:0000256" key="6">
    <source>
        <dbReference type="ARBA" id="ARBA00022840"/>
    </source>
</evidence>
<evidence type="ECO:0000256" key="2">
    <source>
        <dbReference type="ARBA" id="ARBA00013255"/>
    </source>
</evidence>
<dbReference type="Pfam" id="PF02844">
    <property type="entry name" value="GARS_N"/>
    <property type="match status" value="1"/>
</dbReference>
<dbReference type="SMART" id="SM01209">
    <property type="entry name" value="GARS_A"/>
    <property type="match status" value="1"/>
</dbReference>